<evidence type="ECO:0000259" key="2">
    <source>
        <dbReference type="Pfam" id="PF02931"/>
    </source>
</evidence>
<dbReference type="Pfam" id="PF02931">
    <property type="entry name" value="Neur_chan_LBD"/>
    <property type="match status" value="1"/>
</dbReference>
<evidence type="ECO:0000313" key="4">
    <source>
        <dbReference type="WBParaSite" id="PSAMB.scaffold1499size37286.g13604.t1"/>
    </source>
</evidence>
<keyword evidence="1" id="KW-0732">Signal</keyword>
<feature type="chain" id="PRO_5037115384" evidence="1">
    <location>
        <begin position="20"/>
        <end position="249"/>
    </location>
</feature>
<protein>
    <submittedName>
        <fullName evidence="4">Neurotransmitter-gated ion-channel ligand-binding domain-containing protein</fullName>
    </submittedName>
</protein>
<organism evidence="3 4">
    <name type="scientific">Plectus sambesii</name>
    <dbReference type="NCBI Taxonomy" id="2011161"/>
    <lineage>
        <taxon>Eukaryota</taxon>
        <taxon>Metazoa</taxon>
        <taxon>Ecdysozoa</taxon>
        <taxon>Nematoda</taxon>
        <taxon>Chromadorea</taxon>
        <taxon>Plectida</taxon>
        <taxon>Plectina</taxon>
        <taxon>Plectoidea</taxon>
        <taxon>Plectidae</taxon>
        <taxon>Plectus</taxon>
    </lineage>
</organism>
<dbReference type="InterPro" id="IPR036734">
    <property type="entry name" value="Neur_chan_lig-bd_sf"/>
</dbReference>
<sequence length="249" mass="27418">MKSIIVLCVGLAYWPTNYAAQTPGPETDHPIIIERPHSPVELGDLLLEYNRYIGPSIDGQVTVALSLHLLHVAWSNQVMTATFFLRQSWTDSRLVFTGDHDVEVPTRDEIWEPDTFFPSAIETKTSAAATERSLRLAPNGTATRSARISVVVPCQLTAAAIIAHDGRVNCTIDIGSYGNSGVSQIKYQWRRDMSINYGGLERIVKSAANTTSLVRVATGEYSKASALIELQTALTRQVLDYIVLKKSDL</sequence>
<dbReference type="InterPro" id="IPR006202">
    <property type="entry name" value="Neur_chan_lig-bd"/>
</dbReference>
<dbReference type="Proteomes" id="UP000887566">
    <property type="component" value="Unplaced"/>
</dbReference>
<dbReference type="GO" id="GO:0004888">
    <property type="term" value="F:transmembrane signaling receptor activity"/>
    <property type="evidence" value="ECO:0007669"/>
    <property type="project" value="InterPro"/>
</dbReference>
<dbReference type="PANTHER" id="PTHR18945">
    <property type="entry name" value="NEUROTRANSMITTER GATED ION CHANNEL"/>
    <property type="match status" value="1"/>
</dbReference>
<evidence type="ECO:0000313" key="3">
    <source>
        <dbReference type="Proteomes" id="UP000887566"/>
    </source>
</evidence>
<name>A0A914V3I7_9BILA</name>
<reference evidence="4" key="1">
    <citation type="submission" date="2022-11" db="UniProtKB">
        <authorList>
            <consortium name="WormBaseParasite"/>
        </authorList>
    </citation>
    <scope>IDENTIFICATION</scope>
</reference>
<dbReference type="InterPro" id="IPR006201">
    <property type="entry name" value="Neur_channel"/>
</dbReference>
<dbReference type="GO" id="GO:0016020">
    <property type="term" value="C:membrane"/>
    <property type="evidence" value="ECO:0007669"/>
    <property type="project" value="InterPro"/>
</dbReference>
<dbReference type="Gene3D" id="2.70.170.10">
    <property type="entry name" value="Neurotransmitter-gated ion-channel ligand-binding domain"/>
    <property type="match status" value="1"/>
</dbReference>
<dbReference type="GO" id="GO:0005230">
    <property type="term" value="F:extracellular ligand-gated monoatomic ion channel activity"/>
    <property type="evidence" value="ECO:0007669"/>
    <property type="project" value="InterPro"/>
</dbReference>
<dbReference type="SUPFAM" id="SSF63712">
    <property type="entry name" value="Nicotinic receptor ligand binding domain-like"/>
    <property type="match status" value="1"/>
</dbReference>
<dbReference type="AlphaFoldDB" id="A0A914V3I7"/>
<proteinExistence type="predicted"/>
<dbReference type="WBParaSite" id="PSAMB.scaffold1499size37286.g13604.t1">
    <property type="protein sequence ID" value="PSAMB.scaffold1499size37286.g13604.t1"/>
    <property type="gene ID" value="PSAMB.scaffold1499size37286.g13604"/>
</dbReference>
<feature type="domain" description="Neurotransmitter-gated ion-channel ligand-binding" evidence="2">
    <location>
        <begin position="43"/>
        <end position="208"/>
    </location>
</feature>
<feature type="signal peptide" evidence="1">
    <location>
        <begin position="1"/>
        <end position="19"/>
    </location>
</feature>
<evidence type="ECO:0000256" key="1">
    <source>
        <dbReference type="SAM" id="SignalP"/>
    </source>
</evidence>
<accession>A0A914V3I7</accession>
<keyword evidence="3" id="KW-1185">Reference proteome</keyword>